<evidence type="ECO:0000256" key="2">
    <source>
        <dbReference type="ARBA" id="ARBA00023002"/>
    </source>
</evidence>
<dbReference type="SUPFAM" id="SSF51905">
    <property type="entry name" value="FAD/NAD(P)-binding domain"/>
    <property type="match status" value="1"/>
</dbReference>
<evidence type="ECO:0000259" key="6">
    <source>
        <dbReference type="Pfam" id="PF16350"/>
    </source>
</evidence>
<comment type="similarity">
    <text evidence="1">Belongs to the GcvT family.</text>
</comment>
<dbReference type="PANTHER" id="PTHR13847:SF187">
    <property type="entry name" value="DIMETHYLGLYCINE DEHYDROGENASE, MITOCHONDRIAL"/>
    <property type="match status" value="1"/>
</dbReference>
<name>A0ABW4S3J3_9RHOB</name>
<dbReference type="Gene3D" id="3.30.70.1400">
    <property type="entry name" value="Aminomethyltransferase beta-barrel domains"/>
    <property type="match status" value="1"/>
</dbReference>
<dbReference type="SUPFAM" id="SSF101790">
    <property type="entry name" value="Aminomethyltransferase beta-barrel domain"/>
    <property type="match status" value="1"/>
</dbReference>
<evidence type="ECO:0000313" key="8">
    <source>
        <dbReference type="Proteomes" id="UP001597353"/>
    </source>
</evidence>
<dbReference type="Pfam" id="PF08669">
    <property type="entry name" value="GCV_T_C"/>
    <property type="match status" value="1"/>
</dbReference>
<dbReference type="Gene3D" id="3.30.9.10">
    <property type="entry name" value="D-Amino Acid Oxidase, subunit A, domain 2"/>
    <property type="match status" value="1"/>
</dbReference>
<organism evidence="7 8">
    <name type="scientific">Halodurantibacterium flavum</name>
    <dbReference type="NCBI Taxonomy" id="1382802"/>
    <lineage>
        <taxon>Bacteria</taxon>
        <taxon>Pseudomonadati</taxon>
        <taxon>Pseudomonadota</taxon>
        <taxon>Alphaproteobacteria</taxon>
        <taxon>Rhodobacterales</taxon>
        <taxon>Paracoccaceae</taxon>
        <taxon>Halodurantibacterium</taxon>
    </lineage>
</organism>
<dbReference type="Pfam" id="PF01571">
    <property type="entry name" value="GCV_T"/>
    <property type="match status" value="1"/>
</dbReference>
<feature type="domain" description="GCVT N-terminal" evidence="4">
    <location>
        <begin position="423"/>
        <end position="697"/>
    </location>
</feature>
<dbReference type="InterPro" id="IPR006222">
    <property type="entry name" value="GCVT_N"/>
</dbReference>
<dbReference type="InterPro" id="IPR027266">
    <property type="entry name" value="TrmE/GcvT-like"/>
</dbReference>
<dbReference type="EMBL" id="JBHUGH010000005">
    <property type="protein sequence ID" value="MFD1911936.1"/>
    <property type="molecule type" value="Genomic_DNA"/>
</dbReference>
<evidence type="ECO:0000259" key="3">
    <source>
        <dbReference type="Pfam" id="PF01266"/>
    </source>
</evidence>
<dbReference type="Gene3D" id="2.40.30.110">
    <property type="entry name" value="Aminomethyltransferase beta-barrel domains"/>
    <property type="match status" value="1"/>
</dbReference>
<dbReference type="InterPro" id="IPR036188">
    <property type="entry name" value="FAD/NAD-bd_sf"/>
</dbReference>
<dbReference type="PANTHER" id="PTHR13847">
    <property type="entry name" value="SARCOSINE DEHYDROGENASE-RELATED"/>
    <property type="match status" value="1"/>
</dbReference>
<keyword evidence="2" id="KW-0560">Oxidoreductase</keyword>
<dbReference type="PROSITE" id="PS51257">
    <property type="entry name" value="PROKAR_LIPOPROTEIN"/>
    <property type="match status" value="1"/>
</dbReference>
<dbReference type="Proteomes" id="UP001597353">
    <property type="component" value="Unassembled WGS sequence"/>
</dbReference>
<keyword evidence="8" id="KW-1185">Reference proteome</keyword>
<reference evidence="8" key="1">
    <citation type="journal article" date="2019" name="Int. J. Syst. Evol. Microbiol.">
        <title>The Global Catalogue of Microorganisms (GCM) 10K type strain sequencing project: providing services to taxonomists for standard genome sequencing and annotation.</title>
        <authorList>
            <consortium name="The Broad Institute Genomics Platform"/>
            <consortium name="The Broad Institute Genome Sequencing Center for Infectious Disease"/>
            <person name="Wu L."/>
            <person name="Ma J."/>
        </authorList>
    </citation>
    <scope>NUCLEOTIDE SEQUENCE [LARGE SCALE GENOMIC DNA]</scope>
    <source>
        <strain evidence="8">CGMCC 4.7242</strain>
    </source>
</reference>
<dbReference type="InterPro" id="IPR006076">
    <property type="entry name" value="FAD-dep_OxRdtase"/>
</dbReference>
<dbReference type="SUPFAM" id="SSF103025">
    <property type="entry name" value="Folate-binding domain"/>
    <property type="match status" value="1"/>
</dbReference>
<feature type="domain" description="FAD dependent oxidoreductase" evidence="3">
    <location>
        <begin position="6"/>
        <end position="364"/>
    </location>
</feature>
<dbReference type="InterPro" id="IPR032503">
    <property type="entry name" value="FAO_M"/>
</dbReference>
<comment type="caution">
    <text evidence="7">The sequence shown here is derived from an EMBL/GenBank/DDBJ whole genome shotgun (WGS) entry which is preliminary data.</text>
</comment>
<feature type="domain" description="Aminomethyltransferase C-terminal" evidence="5">
    <location>
        <begin position="713"/>
        <end position="792"/>
    </location>
</feature>
<evidence type="ECO:0000259" key="5">
    <source>
        <dbReference type="Pfam" id="PF08669"/>
    </source>
</evidence>
<dbReference type="Pfam" id="PF16350">
    <property type="entry name" value="FAO_M"/>
    <property type="match status" value="1"/>
</dbReference>
<evidence type="ECO:0000256" key="1">
    <source>
        <dbReference type="ARBA" id="ARBA00008609"/>
    </source>
</evidence>
<dbReference type="RefSeq" id="WP_390260253.1">
    <property type="nucleotide sequence ID" value="NZ_JBHUGH010000005.1"/>
</dbReference>
<evidence type="ECO:0000259" key="4">
    <source>
        <dbReference type="Pfam" id="PF01571"/>
    </source>
</evidence>
<accession>A0ABW4S3J3</accession>
<protein>
    <submittedName>
        <fullName evidence="7">FAD-dependent oxidoreductase</fullName>
    </submittedName>
</protein>
<dbReference type="Pfam" id="PF01266">
    <property type="entry name" value="DAO"/>
    <property type="match status" value="1"/>
</dbReference>
<dbReference type="Gene3D" id="3.50.50.60">
    <property type="entry name" value="FAD/NAD(P)-binding domain"/>
    <property type="match status" value="1"/>
</dbReference>
<dbReference type="InterPro" id="IPR013977">
    <property type="entry name" value="GcvT_C"/>
</dbReference>
<gene>
    <name evidence="7" type="ORF">ACFSGJ_06875</name>
</gene>
<dbReference type="SUPFAM" id="SSF54373">
    <property type="entry name" value="FAD-linked reductases, C-terminal domain"/>
    <property type="match status" value="1"/>
</dbReference>
<evidence type="ECO:0000313" key="7">
    <source>
        <dbReference type="EMBL" id="MFD1911936.1"/>
    </source>
</evidence>
<sequence length="800" mass="88151">MKTHTKVLVIGGGVVGCSVLYHLTKLGWSDVMLVERSELTSGSTWHAAGGFHTLNGDTNMAALQGYTIRLYRELEAITGLNCGLHHVGGITLADTPERFDMLKAERAKHRYMGLDTAILTPAEVADMTDGMVNTTNIIGALYDPLDGHLDPSGTTHAYARAARMGGAEIVLHNRVLETNPHPEGWEVVTEKGTIIAEHLVNAAGLWAREVAAMAGVYLPLLPMAHQYLVTDDIPEIYNRGTEFPHVMDPGGESYLRQEGRGLCIGFYEKPCEAWAVDGTPWTFGHELLNEEFDKIADSVEFAYRRFPVLERAGVKRVIHGPFTFAPDGNPLIGPVPGLRNYWSACAVMAGFSQGGGMGLALAQWMIHGEVERDPRGFDVARFGNWTTPGYTVPKVIENYQTRFSVAYPNEEKPAARPFRTTPMYDRFTEMRAVWGQQYGLEVVNYHALPGEPVYETPSFRRSNAWEAVAQEVAAVRGGVGINEVANFGKYRVTGTGARAWLDRIMAGLIPAPGRLALNPMLAPSGKIIGDFTVSCLSETEFMLTASYGAQGWHSRWFEQNPGPDVRVENISDSRTGFQIAGPQARELLSRVTRADVSGAALRFMDVRRLTVGMADCIVQRVSYTGDLGYEIFCDHMSQRALWDVLWQAGQDLGLRPFGMRAMMSLRLDRFFGSWGREYSPDYTPAETGLDRFIRWNKRDFIGRAAAHGAVPGRRLCAFVVDATDADVVAWEPIWLDGEVAGFCTSGGYSHHAGKSVALGFLPPDAGTEGREVEIEILGERRPARVVTQPLFDPEGTRLRG</sequence>
<proteinExistence type="inferred from homology"/>
<feature type="domain" description="FAD dependent oxidoreductase central" evidence="6">
    <location>
        <begin position="367"/>
        <end position="420"/>
    </location>
</feature>
<dbReference type="Gene3D" id="3.30.1360.120">
    <property type="entry name" value="Probable tRNA modification gtpase trme, domain 1"/>
    <property type="match status" value="1"/>
</dbReference>
<dbReference type="InterPro" id="IPR029043">
    <property type="entry name" value="GcvT/YgfZ_C"/>
</dbReference>